<accession>A0ABS6Z271</accession>
<dbReference type="PROSITE" id="PS50937">
    <property type="entry name" value="HTH_MERR_2"/>
    <property type="match status" value="1"/>
</dbReference>
<protein>
    <submittedName>
        <fullName evidence="3">MerR family DNA-binding transcriptional regulator</fullName>
    </submittedName>
</protein>
<comment type="caution">
    <text evidence="3">The sequence shown here is derived from an EMBL/GenBank/DDBJ whole genome shotgun (WGS) entry which is preliminary data.</text>
</comment>
<evidence type="ECO:0000256" key="1">
    <source>
        <dbReference type="SAM" id="MobiDB-lite"/>
    </source>
</evidence>
<dbReference type="InterPro" id="IPR009061">
    <property type="entry name" value="DNA-bd_dom_put_sf"/>
</dbReference>
<keyword evidence="4" id="KW-1185">Reference proteome</keyword>
<reference evidence="3 4" key="1">
    <citation type="submission" date="2019-12" db="EMBL/GenBank/DDBJ databases">
        <title>Genome sequence of Streptomyces bambusae.</title>
        <authorList>
            <person name="Bansal K."/>
            <person name="Choksket S."/>
            <person name="Korpole S."/>
            <person name="Patil P.B."/>
        </authorList>
    </citation>
    <scope>NUCLEOTIDE SEQUENCE [LARGE SCALE GENOMIC DNA]</scope>
    <source>
        <strain evidence="3 4">SK60</strain>
    </source>
</reference>
<keyword evidence="3" id="KW-0238">DNA-binding</keyword>
<evidence type="ECO:0000313" key="3">
    <source>
        <dbReference type="EMBL" id="MBW5481843.1"/>
    </source>
</evidence>
<gene>
    <name evidence="3" type="ORF">GPJ59_08090</name>
</gene>
<evidence type="ECO:0000259" key="2">
    <source>
        <dbReference type="PROSITE" id="PS50937"/>
    </source>
</evidence>
<feature type="compositionally biased region" description="Basic and acidic residues" evidence="1">
    <location>
        <begin position="71"/>
        <end position="80"/>
    </location>
</feature>
<dbReference type="InterPro" id="IPR000551">
    <property type="entry name" value="MerR-type_HTH_dom"/>
</dbReference>
<proteinExistence type="predicted"/>
<feature type="region of interest" description="Disordered" evidence="1">
    <location>
        <begin position="61"/>
        <end position="92"/>
    </location>
</feature>
<dbReference type="SUPFAM" id="SSF46955">
    <property type="entry name" value="Putative DNA-binding domain"/>
    <property type="match status" value="1"/>
</dbReference>
<organism evidence="3 4">
    <name type="scientific">Streptomyces bambusae</name>
    <dbReference type="NCBI Taxonomy" id="1550616"/>
    <lineage>
        <taxon>Bacteria</taxon>
        <taxon>Bacillati</taxon>
        <taxon>Actinomycetota</taxon>
        <taxon>Actinomycetes</taxon>
        <taxon>Kitasatosporales</taxon>
        <taxon>Streptomycetaceae</taxon>
        <taxon>Streptomyces</taxon>
    </lineage>
</organism>
<sequence>MLDPPPAGGSKVVLVNDRTELLPTGELARRTGLSVRTIRFWSDSGVVEPTSRSRAGPDVRLRAAADPGGGECRRTIDHGGVRRHRSGPSGCA</sequence>
<dbReference type="Gene3D" id="1.10.1660.10">
    <property type="match status" value="1"/>
</dbReference>
<name>A0ABS6Z271_9ACTN</name>
<dbReference type="GO" id="GO:0003677">
    <property type="term" value="F:DNA binding"/>
    <property type="evidence" value="ECO:0007669"/>
    <property type="project" value="UniProtKB-KW"/>
</dbReference>
<dbReference type="Proteomes" id="UP000812013">
    <property type="component" value="Unassembled WGS sequence"/>
</dbReference>
<dbReference type="Pfam" id="PF00376">
    <property type="entry name" value="MerR"/>
    <property type="match status" value="1"/>
</dbReference>
<dbReference type="EMBL" id="WTFF01000035">
    <property type="protein sequence ID" value="MBW5481843.1"/>
    <property type="molecule type" value="Genomic_DNA"/>
</dbReference>
<feature type="domain" description="HTH merR-type" evidence="2">
    <location>
        <begin position="21"/>
        <end position="56"/>
    </location>
</feature>
<evidence type="ECO:0000313" key="4">
    <source>
        <dbReference type="Proteomes" id="UP000812013"/>
    </source>
</evidence>